<protein>
    <recommendedName>
        <fullName evidence="3 6">Flagellar basal body rod protein FlgB</fullName>
    </recommendedName>
</protein>
<evidence type="ECO:0000256" key="4">
    <source>
        <dbReference type="ARBA" id="ARBA00023143"/>
    </source>
</evidence>
<dbReference type="Proteomes" id="UP000243406">
    <property type="component" value="Unassembled WGS sequence"/>
</dbReference>
<dbReference type="InterPro" id="IPR006300">
    <property type="entry name" value="FlgB"/>
</dbReference>
<dbReference type="NCBIfam" id="TIGR01396">
    <property type="entry name" value="FlgB"/>
    <property type="match status" value="1"/>
</dbReference>
<keyword evidence="7" id="KW-0969">Cilium</keyword>
<dbReference type="OrthoDB" id="9792068at2"/>
<dbReference type="AlphaFoldDB" id="A0A1T4ZVY6"/>
<proteinExistence type="inferred from homology"/>
<evidence type="ECO:0000256" key="2">
    <source>
        <dbReference type="ARBA" id="ARBA00009677"/>
    </source>
</evidence>
<keyword evidence="8" id="KW-1185">Reference proteome</keyword>
<evidence type="ECO:0000256" key="3">
    <source>
        <dbReference type="ARBA" id="ARBA00014376"/>
    </source>
</evidence>
<keyword evidence="7" id="KW-0282">Flagellum</keyword>
<reference evidence="8" key="1">
    <citation type="submission" date="2017-02" db="EMBL/GenBank/DDBJ databases">
        <authorList>
            <person name="Varghese N."/>
            <person name="Submissions S."/>
        </authorList>
    </citation>
    <scope>NUCLEOTIDE SEQUENCE [LARGE SCALE GENOMIC DNA]</scope>
    <source>
        <strain evidence="8">ATCC 35199</strain>
    </source>
</reference>
<comment type="subcellular location">
    <subcellularLocation>
        <location evidence="1 6">Bacterial flagellum basal body</location>
    </subcellularLocation>
</comment>
<evidence type="ECO:0000256" key="5">
    <source>
        <dbReference type="ARBA" id="ARBA00024934"/>
    </source>
</evidence>
<comment type="subunit">
    <text evidence="6">The basal body constitutes a major portion of the flagellar organelle and consists of a number of rings mounted on a central rod.</text>
</comment>
<sequence>MDFSNIKNMHTALNAYTLRNETINKNLANVNTPNYKREVVSFEEYLDKSKNKYISGFKTNSKHIDIPSNNSSAPYTIKRDMSVSTREDGNNVNADVEAANQVKNTVNYNAVVQRISSNFQTLKTAIRGGS</sequence>
<keyword evidence="7" id="KW-0966">Cell projection</keyword>
<comment type="similarity">
    <text evidence="2 6">Belongs to the flagella basal body rod proteins family.</text>
</comment>
<evidence type="ECO:0000256" key="1">
    <source>
        <dbReference type="ARBA" id="ARBA00004117"/>
    </source>
</evidence>
<evidence type="ECO:0000313" key="8">
    <source>
        <dbReference type="Proteomes" id="UP000243406"/>
    </source>
</evidence>
<dbReference type="RefSeq" id="WP_079588453.1">
    <property type="nucleotide sequence ID" value="NZ_DAMCMJ010000007.1"/>
</dbReference>
<organism evidence="7 8">
    <name type="scientific">Acetoanaerobium noterae</name>
    <dbReference type="NCBI Taxonomy" id="745369"/>
    <lineage>
        <taxon>Bacteria</taxon>
        <taxon>Bacillati</taxon>
        <taxon>Bacillota</taxon>
        <taxon>Clostridia</taxon>
        <taxon>Peptostreptococcales</taxon>
        <taxon>Filifactoraceae</taxon>
        <taxon>Acetoanaerobium</taxon>
    </lineage>
</organism>
<name>A0A1T4ZVY6_9FIRM</name>
<dbReference type="GO" id="GO:0071973">
    <property type="term" value="P:bacterial-type flagellum-dependent cell motility"/>
    <property type="evidence" value="ECO:0007669"/>
    <property type="project" value="InterPro"/>
</dbReference>
<dbReference type="PIRSF" id="PIRSF002889">
    <property type="entry name" value="Rod_FlgB"/>
    <property type="match status" value="1"/>
</dbReference>
<keyword evidence="4 6" id="KW-0975">Bacterial flagellum</keyword>
<evidence type="ECO:0000313" key="7">
    <source>
        <dbReference type="EMBL" id="SKB26941.1"/>
    </source>
</evidence>
<gene>
    <name evidence="7" type="ORF">SAMN02745120_0468</name>
</gene>
<dbReference type="GO" id="GO:0030694">
    <property type="term" value="C:bacterial-type flagellum basal body, rod"/>
    <property type="evidence" value="ECO:0007669"/>
    <property type="project" value="InterPro"/>
</dbReference>
<accession>A0A1T4ZVY6</accession>
<evidence type="ECO:0000256" key="6">
    <source>
        <dbReference type="PIRNR" id="PIRNR002889"/>
    </source>
</evidence>
<dbReference type="EMBL" id="FUYN01000001">
    <property type="protein sequence ID" value="SKB26941.1"/>
    <property type="molecule type" value="Genomic_DNA"/>
</dbReference>
<comment type="function">
    <text evidence="5 6">Structural component of flagellum, the bacterial motility apparatus. Part of the rod structure of flagellar basal body.</text>
</comment>